<dbReference type="AlphaFoldDB" id="A0AAJ6W0G5"/>
<dbReference type="Proteomes" id="UP000694867">
    <property type="component" value="Unplaced"/>
</dbReference>
<dbReference type="GO" id="GO:0005763">
    <property type="term" value="C:mitochondrial small ribosomal subunit"/>
    <property type="evidence" value="ECO:0007669"/>
    <property type="project" value="InterPro"/>
</dbReference>
<protein>
    <submittedName>
        <fullName evidence="2">28S ribosomal protein S17, mitochondrial</fullName>
    </submittedName>
</protein>
<dbReference type="GO" id="GO:0032543">
    <property type="term" value="P:mitochondrial translation"/>
    <property type="evidence" value="ECO:0007669"/>
    <property type="project" value="TreeGrafter"/>
</dbReference>
<keyword evidence="2" id="KW-0687">Ribonucleoprotein</keyword>
<dbReference type="InterPro" id="IPR039193">
    <property type="entry name" value="Ribosomal_uS17m_metazoa"/>
</dbReference>
<sequence length="129" mass="14993">MSVRSQLMLGKVITAAVNNSVKVQVTQYVLNKHLMCHFKERTDYEVLDEKLRTKLGDWVLLEKLPEKHSLTIDYKVKDIVWMMGNIIDPITGKKCVKTDFEEDLDREAELMGGKPFHQRLAEFRAKKAE</sequence>
<dbReference type="GO" id="GO:0003735">
    <property type="term" value="F:structural constituent of ribosome"/>
    <property type="evidence" value="ECO:0007669"/>
    <property type="project" value="InterPro"/>
</dbReference>
<dbReference type="PANTHER" id="PTHR24088:SF0">
    <property type="entry name" value="SMALL RIBOSOMAL SUBUNIT PROTEIN US17M"/>
    <property type="match status" value="1"/>
</dbReference>
<dbReference type="InterPro" id="IPR012340">
    <property type="entry name" value="NA-bd_OB-fold"/>
</dbReference>
<keyword evidence="1" id="KW-1185">Reference proteome</keyword>
<organism evidence="1 2">
    <name type="scientific">Galendromus occidentalis</name>
    <name type="common">western predatory mite</name>
    <dbReference type="NCBI Taxonomy" id="34638"/>
    <lineage>
        <taxon>Eukaryota</taxon>
        <taxon>Metazoa</taxon>
        <taxon>Ecdysozoa</taxon>
        <taxon>Arthropoda</taxon>
        <taxon>Chelicerata</taxon>
        <taxon>Arachnida</taxon>
        <taxon>Acari</taxon>
        <taxon>Parasitiformes</taxon>
        <taxon>Mesostigmata</taxon>
        <taxon>Gamasina</taxon>
        <taxon>Phytoseioidea</taxon>
        <taxon>Phytoseiidae</taxon>
        <taxon>Typhlodrominae</taxon>
        <taxon>Galendromus</taxon>
    </lineage>
</organism>
<keyword evidence="2" id="KW-0689">Ribosomal protein</keyword>
<dbReference type="RefSeq" id="XP_003747310.2">
    <property type="nucleotide sequence ID" value="XM_003747262.2"/>
</dbReference>
<gene>
    <name evidence="2" type="primary">LOC100902230</name>
</gene>
<evidence type="ECO:0000313" key="2">
    <source>
        <dbReference type="RefSeq" id="XP_003747310.2"/>
    </source>
</evidence>
<proteinExistence type="predicted"/>
<reference evidence="2" key="1">
    <citation type="submission" date="2025-08" db="UniProtKB">
        <authorList>
            <consortium name="RefSeq"/>
        </authorList>
    </citation>
    <scope>IDENTIFICATION</scope>
</reference>
<evidence type="ECO:0000313" key="1">
    <source>
        <dbReference type="Proteomes" id="UP000694867"/>
    </source>
</evidence>
<name>A0AAJ6W0G5_9ACAR</name>
<dbReference type="GeneID" id="100902230"/>
<dbReference type="SUPFAM" id="SSF50249">
    <property type="entry name" value="Nucleic acid-binding proteins"/>
    <property type="match status" value="1"/>
</dbReference>
<dbReference type="KEGG" id="goe:100902230"/>
<accession>A0AAJ6W0G5</accession>
<dbReference type="PANTHER" id="PTHR24088">
    <property type="entry name" value="28S RIBOSOMAL PROTEIN S17, MITOCHONDRIAL"/>
    <property type="match status" value="1"/>
</dbReference>
<dbReference type="Gene3D" id="2.40.50.140">
    <property type="entry name" value="Nucleic acid-binding proteins"/>
    <property type="match status" value="1"/>
</dbReference>
<dbReference type="CTD" id="51373"/>